<evidence type="ECO:0000313" key="3">
    <source>
        <dbReference type="Proteomes" id="UP001210809"/>
    </source>
</evidence>
<accession>A0AAW6D4B8</accession>
<evidence type="ECO:0000313" key="2">
    <source>
        <dbReference type="EMBL" id="MDB8004078.1"/>
    </source>
</evidence>
<feature type="transmembrane region" description="Helical" evidence="1">
    <location>
        <begin position="62"/>
        <end position="81"/>
    </location>
</feature>
<keyword evidence="1" id="KW-0472">Membrane</keyword>
<dbReference type="EMBL" id="JAQLXW010000010">
    <property type="protein sequence ID" value="MDB8004078.1"/>
    <property type="molecule type" value="Genomic_DNA"/>
</dbReference>
<dbReference type="AlphaFoldDB" id="A0AAW6D4B8"/>
<organism evidence="2 3">
    <name type="scientific">[Eubacterium] siraeum</name>
    <dbReference type="NCBI Taxonomy" id="39492"/>
    <lineage>
        <taxon>Bacteria</taxon>
        <taxon>Bacillati</taxon>
        <taxon>Bacillota</taxon>
        <taxon>Clostridia</taxon>
        <taxon>Eubacteriales</taxon>
        <taxon>Oscillospiraceae</taxon>
        <taxon>Oscillospiraceae incertae sedis</taxon>
    </lineage>
</organism>
<comment type="caution">
    <text evidence="2">The sequence shown here is derived from an EMBL/GenBank/DDBJ whole genome shotgun (WGS) entry which is preliminary data.</text>
</comment>
<dbReference type="Proteomes" id="UP001210809">
    <property type="component" value="Unassembled WGS sequence"/>
</dbReference>
<name>A0AAW6D4B8_9FIRM</name>
<evidence type="ECO:0008006" key="4">
    <source>
        <dbReference type="Google" id="ProtNLM"/>
    </source>
</evidence>
<sequence length="104" mass="11808">MRIKIAKLYISPVVFHGYVEIKKESLLEMEKHELVIFFLSGAVGNVFLIGVSLLLVSNFINFYFSIVNICYATASVLPFIIGNNDMTTMIKVLKEKQKMSKTDI</sequence>
<reference evidence="2" key="1">
    <citation type="submission" date="2023-01" db="EMBL/GenBank/DDBJ databases">
        <title>Human gut microbiome strain richness.</title>
        <authorList>
            <person name="Chen-Liaw A."/>
        </authorList>
    </citation>
    <scope>NUCLEOTIDE SEQUENCE</scope>
    <source>
        <strain evidence="2">1001283st1_G1_1001283B150217_161031</strain>
    </source>
</reference>
<evidence type="ECO:0000256" key="1">
    <source>
        <dbReference type="SAM" id="Phobius"/>
    </source>
</evidence>
<proteinExistence type="predicted"/>
<gene>
    <name evidence="2" type="ORF">PNE09_08345</name>
</gene>
<feature type="transmembrane region" description="Helical" evidence="1">
    <location>
        <begin position="34"/>
        <end position="56"/>
    </location>
</feature>
<keyword evidence="1" id="KW-0812">Transmembrane</keyword>
<keyword evidence="1" id="KW-1133">Transmembrane helix</keyword>
<protein>
    <recommendedName>
        <fullName evidence="4">YrhK domain-containing protein</fullName>
    </recommendedName>
</protein>